<sequence>ITFRARSLDAAKPLPVYRNRELPESNHCLSISLAFPQMLTDGKRTGIGEENHPQRALLVIPLPEVEGTISYHDCLYKGEFQIPKQLIHNHSECLIELYFNLEQN</sequence>
<dbReference type="AlphaFoldDB" id="A0A3B3SKI7"/>
<accession>A0A3B3SKI7</accession>
<reference evidence="1" key="1">
    <citation type="submission" date="2025-08" db="UniProtKB">
        <authorList>
            <consortium name="Ensembl"/>
        </authorList>
    </citation>
    <scope>IDENTIFICATION</scope>
</reference>
<dbReference type="GeneTree" id="ENSGT00940000158526"/>
<protein>
    <submittedName>
        <fullName evidence="1">Uncharacterized protein</fullName>
    </submittedName>
</protein>
<evidence type="ECO:0000313" key="1">
    <source>
        <dbReference type="Ensembl" id="ENSPKIP00000031264.1"/>
    </source>
</evidence>
<organism evidence="1 2">
    <name type="scientific">Paramormyrops kingsleyae</name>
    <dbReference type="NCBI Taxonomy" id="1676925"/>
    <lineage>
        <taxon>Eukaryota</taxon>
        <taxon>Metazoa</taxon>
        <taxon>Chordata</taxon>
        <taxon>Craniata</taxon>
        <taxon>Vertebrata</taxon>
        <taxon>Euteleostomi</taxon>
        <taxon>Actinopterygii</taxon>
        <taxon>Neopterygii</taxon>
        <taxon>Teleostei</taxon>
        <taxon>Osteoglossocephala</taxon>
        <taxon>Osteoglossomorpha</taxon>
        <taxon>Osteoglossiformes</taxon>
        <taxon>Mormyridae</taxon>
        <taxon>Paramormyrops</taxon>
    </lineage>
</organism>
<dbReference type="Proteomes" id="UP000261540">
    <property type="component" value="Unplaced"/>
</dbReference>
<keyword evidence="2" id="KW-1185">Reference proteome</keyword>
<evidence type="ECO:0000313" key="2">
    <source>
        <dbReference type="Proteomes" id="UP000261540"/>
    </source>
</evidence>
<proteinExistence type="predicted"/>
<dbReference type="STRING" id="1676925.ENSPKIP00000031264"/>
<reference evidence="1" key="2">
    <citation type="submission" date="2025-09" db="UniProtKB">
        <authorList>
            <consortium name="Ensembl"/>
        </authorList>
    </citation>
    <scope>IDENTIFICATION</scope>
</reference>
<name>A0A3B3SKI7_9TELE</name>
<dbReference type="Ensembl" id="ENSPKIT00000012106.1">
    <property type="protein sequence ID" value="ENSPKIP00000031264.1"/>
    <property type="gene ID" value="ENSPKIG00000011811.1"/>
</dbReference>